<dbReference type="EMBL" id="BAAAOS010000003">
    <property type="protein sequence ID" value="GAA1551957.1"/>
    <property type="molecule type" value="Genomic_DNA"/>
</dbReference>
<name>A0ABN2C3C7_9ACTN</name>
<evidence type="ECO:0000313" key="3">
    <source>
        <dbReference type="Proteomes" id="UP001500393"/>
    </source>
</evidence>
<proteinExistence type="predicted"/>
<organism evidence="2 3">
    <name type="scientific">Kribbella sancticallisti</name>
    <dbReference type="NCBI Taxonomy" id="460087"/>
    <lineage>
        <taxon>Bacteria</taxon>
        <taxon>Bacillati</taxon>
        <taxon>Actinomycetota</taxon>
        <taxon>Actinomycetes</taxon>
        <taxon>Propionibacteriales</taxon>
        <taxon>Kribbellaceae</taxon>
        <taxon>Kribbella</taxon>
    </lineage>
</organism>
<comment type="caution">
    <text evidence="2">The sequence shown here is derived from an EMBL/GenBank/DDBJ whole genome shotgun (WGS) entry which is preliminary data.</text>
</comment>
<feature type="compositionally biased region" description="Basic residues" evidence="1">
    <location>
        <begin position="69"/>
        <end position="84"/>
    </location>
</feature>
<accession>A0ABN2C3C7</accession>
<reference evidence="2 3" key="1">
    <citation type="journal article" date="2019" name="Int. J. Syst. Evol. Microbiol.">
        <title>The Global Catalogue of Microorganisms (GCM) 10K type strain sequencing project: providing services to taxonomists for standard genome sequencing and annotation.</title>
        <authorList>
            <consortium name="The Broad Institute Genomics Platform"/>
            <consortium name="The Broad Institute Genome Sequencing Center for Infectious Disease"/>
            <person name="Wu L."/>
            <person name="Ma J."/>
        </authorList>
    </citation>
    <scope>NUCLEOTIDE SEQUENCE [LARGE SCALE GENOMIC DNA]</scope>
    <source>
        <strain evidence="2 3">JCM 14969</strain>
    </source>
</reference>
<evidence type="ECO:0000313" key="2">
    <source>
        <dbReference type="EMBL" id="GAA1551957.1"/>
    </source>
</evidence>
<protein>
    <recommendedName>
        <fullName evidence="4">Transposase</fullName>
    </recommendedName>
</protein>
<gene>
    <name evidence="2" type="ORF">GCM10009789_02090</name>
</gene>
<evidence type="ECO:0008006" key="4">
    <source>
        <dbReference type="Google" id="ProtNLM"/>
    </source>
</evidence>
<sequence length="107" mass="12445">MAEAATHSGRDPDRLSIVAALRISRQTVAEPGAFPPEQPGRDSPGWLYFLHRLIGRLNPERRQRTAPRVIKRKMPKWHVKRSHHAGWPQPQHTPQYLAQTLTERYWP</sequence>
<dbReference type="Proteomes" id="UP001500393">
    <property type="component" value="Unassembled WGS sequence"/>
</dbReference>
<feature type="region of interest" description="Disordered" evidence="1">
    <location>
        <begin position="60"/>
        <end position="94"/>
    </location>
</feature>
<keyword evidence="3" id="KW-1185">Reference proteome</keyword>
<evidence type="ECO:0000256" key="1">
    <source>
        <dbReference type="SAM" id="MobiDB-lite"/>
    </source>
</evidence>